<accession>A8S4M1</accession>
<dbReference type="AlphaFoldDB" id="A8S4M1"/>
<evidence type="ECO:0000256" key="1">
    <source>
        <dbReference type="SAM" id="Phobius"/>
    </source>
</evidence>
<reference evidence="2 3" key="2">
    <citation type="submission" date="2007-09" db="EMBL/GenBank/DDBJ databases">
        <title>Draft genome sequence of Clostridium bolteae (ATCC BAA-613).</title>
        <authorList>
            <person name="Sudarsanam P."/>
            <person name="Ley R."/>
            <person name="Guruge J."/>
            <person name="Turnbaugh P.J."/>
            <person name="Mahowald M."/>
            <person name="Liep D."/>
            <person name="Gordon J."/>
        </authorList>
    </citation>
    <scope>NUCLEOTIDE SEQUENCE [LARGE SCALE GENOMIC DNA]</scope>
    <source>
        <strain evidence="3">ATCC BAA-613 / DSM 15670 / CCUG 46953 / JCM 12243 / WAL 16351</strain>
    </source>
</reference>
<dbReference type="HOGENOM" id="CLU_3307307_0_0_9"/>
<feature type="transmembrane region" description="Helical" evidence="1">
    <location>
        <begin position="12"/>
        <end position="31"/>
    </location>
</feature>
<organism evidence="2 3">
    <name type="scientific">Enterocloster bolteae (strain ATCC BAA-613 / DSM 15670 / CCUG 46953 / JCM 12243 / WAL 16351)</name>
    <name type="common">Clostridium bolteae</name>
    <dbReference type="NCBI Taxonomy" id="411902"/>
    <lineage>
        <taxon>Bacteria</taxon>
        <taxon>Bacillati</taxon>
        <taxon>Bacillota</taxon>
        <taxon>Clostridia</taxon>
        <taxon>Lachnospirales</taxon>
        <taxon>Lachnospiraceae</taxon>
        <taxon>Enterocloster</taxon>
    </lineage>
</organism>
<dbReference type="Proteomes" id="UP000005396">
    <property type="component" value="Unassembled WGS sequence"/>
</dbReference>
<keyword evidence="1" id="KW-1133">Transmembrane helix</keyword>
<keyword evidence="1" id="KW-0472">Membrane</keyword>
<comment type="caution">
    <text evidence="2">The sequence shown here is derived from an EMBL/GenBank/DDBJ whole genome shotgun (WGS) entry which is preliminary data.</text>
</comment>
<evidence type="ECO:0000313" key="2">
    <source>
        <dbReference type="EMBL" id="EDP12792.1"/>
    </source>
</evidence>
<gene>
    <name evidence="2" type="ORF">CLOBOL_07022</name>
</gene>
<protein>
    <submittedName>
        <fullName evidence="2">Uncharacterized protein</fullName>
    </submittedName>
</protein>
<keyword evidence="1" id="KW-0812">Transmembrane</keyword>
<dbReference type="PaxDb" id="411902-CLOBOL_07022"/>
<reference evidence="2 3" key="1">
    <citation type="submission" date="2007-08" db="EMBL/GenBank/DDBJ databases">
        <authorList>
            <person name="Fulton L."/>
            <person name="Clifton S."/>
            <person name="Fulton B."/>
            <person name="Xu J."/>
            <person name="Minx P."/>
            <person name="Pepin K.H."/>
            <person name="Johnson M."/>
            <person name="Thiruvilangam P."/>
            <person name="Bhonagiri V."/>
            <person name="Nash W.E."/>
            <person name="Mardis E.R."/>
            <person name="Wilson R.K."/>
        </authorList>
    </citation>
    <scope>NUCLEOTIDE SEQUENCE [LARGE SCALE GENOMIC DNA]</scope>
    <source>
        <strain evidence="3">ATCC BAA-613 / DSM 15670 / CCUG 46953 / JCM 12243 / WAL 16351</strain>
    </source>
</reference>
<dbReference type="EMBL" id="ABCC02000069">
    <property type="protein sequence ID" value="EDP12792.1"/>
    <property type="molecule type" value="Genomic_DNA"/>
</dbReference>
<proteinExistence type="predicted"/>
<evidence type="ECO:0000313" key="3">
    <source>
        <dbReference type="Proteomes" id="UP000005396"/>
    </source>
</evidence>
<name>A8S4M1_ENTBW</name>
<sequence>MHILYSFTQKHFISSIHAWFFCLFDYFFVFIDSFNLFLM</sequence>